<reference evidence="2 3" key="1">
    <citation type="submission" date="2015-01" db="EMBL/GenBank/DDBJ databases">
        <title>Evolution of Trichinella species and genotypes.</title>
        <authorList>
            <person name="Korhonen P.K."/>
            <person name="Edoardo P."/>
            <person name="Giuseppe L.R."/>
            <person name="Gasser R.B."/>
        </authorList>
    </citation>
    <scope>NUCLEOTIDE SEQUENCE [LARGE SCALE GENOMIC DNA]</scope>
    <source>
        <strain evidence="2">ISS3</strain>
    </source>
</reference>
<dbReference type="OrthoDB" id="5917325at2759"/>
<dbReference type="InParanoid" id="A0A0V1BY52"/>
<organism evidence="2 3">
    <name type="scientific">Trichinella spiralis</name>
    <name type="common">Trichina worm</name>
    <dbReference type="NCBI Taxonomy" id="6334"/>
    <lineage>
        <taxon>Eukaryota</taxon>
        <taxon>Metazoa</taxon>
        <taxon>Ecdysozoa</taxon>
        <taxon>Nematoda</taxon>
        <taxon>Enoplea</taxon>
        <taxon>Dorylaimia</taxon>
        <taxon>Trichinellida</taxon>
        <taxon>Trichinellidae</taxon>
        <taxon>Trichinella</taxon>
    </lineage>
</organism>
<dbReference type="AlphaFoldDB" id="A0A0V1BY52"/>
<sequence>LRLKNTVMGKRRRRSARLAESKNQQLPLQSENDTDSSEELHIANKVDIYINPSAFRKEKPSDRFIPVPLKKIFSTIESHQLASSQNLEGPTTSKMCSAQLEKPNIECLLRDKHIKLTKESTEIYRMQDDIFNSIVNDTKKFKNIHLQNYYKSVENAIKKKIF</sequence>
<proteinExistence type="predicted"/>
<dbReference type="EMBL" id="JYDH01000005">
    <property type="protein sequence ID" value="KRY41981.1"/>
    <property type="molecule type" value="Genomic_DNA"/>
</dbReference>
<comment type="caution">
    <text evidence="2">The sequence shown here is derived from an EMBL/GenBank/DDBJ whole genome shotgun (WGS) entry which is preliminary data.</text>
</comment>
<keyword evidence="3" id="KW-1185">Reference proteome</keyword>
<evidence type="ECO:0000313" key="3">
    <source>
        <dbReference type="Proteomes" id="UP000054776"/>
    </source>
</evidence>
<protein>
    <submittedName>
        <fullName evidence="2">Uncharacterized protein</fullName>
    </submittedName>
</protein>
<feature type="compositionally biased region" description="Basic residues" evidence="1">
    <location>
        <begin position="1"/>
        <end position="16"/>
    </location>
</feature>
<feature type="non-terminal residue" evidence="2">
    <location>
        <position position="1"/>
    </location>
</feature>
<accession>A0A0V1BY52</accession>
<feature type="region of interest" description="Disordered" evidence="1">
    <location>
        <begin position="1"/>
        <end position="37"/>
    </location>
</feature>
<evidence type="ECO:0000313" key="2">
    <source>
        <dbReference type="EMBL" id="KRY41981.1"/>
    </source>
</evidence>
<gene>
    <name evidence="2" type="ORF">T01_13854</name>
</gene>
<evidence type="ECO:0000256" key="1">
    <source>
        <dbReference type="SAM" id="MobiDB-lite"/>
    </source>
</evidence>
<name>A0A0V1BY52_TRISP</name>
<dbReference type="Proteomes" id="UP000054776">
    <property type="component" value="Unassembled WGS sequence"/>
</dbReference>
<feature type="compositionally biased region" description="Polar residues" evidence="1">
    <location>
        <begin position="21"/>
        <end position="31"/>
    </location>
</feature>